<sequence length="50" mass="5159">MATENPVASLSDSAALALGHESRPVNLRAGFADSIRHALTFCAAAFPFGV</sequence>
<comment type="caution">
    <text evidence="1">The sequence shown here is derived from an EMBL/GenBank/DDBJ whole genome shotgun (WGS) entry which is preliminary data.</text>
</comment>
<keyword evidence="2" id="KW-1185">Reference proteome</keyword>
<organism evidence="1 2">
    <name type="scientific">Gemmobacter denitrificans</name>
    <dbReference type="NCBI Taxonomy" id="3123040"/>
    <lineage>
        <taxon>Bacteria</taxon>
        <taxon>Pseudomonadati</taxon>
        <taxon>Pseudomonadota</taxon>
        <taxon>Alphaproteobacteria</taxon>
        <taxon>Rhodobacterales</taxon>
        <taxon>Paracoccaceae</taxon>
        <taxon>Gemmobacter</taxon>
    </lineage>
</organism>
<evidence type="ECO:0000313" key="2">
    <source>
        <dbReference type="Proteomes" id="UP001431963"/>
    </source>
</evidence>
<gene>
    <name evidence="1" type="ORF">V6590_14730</name>
</gene>
<accession>A0ABU8BXI0</accession>
<protein>
    <submittedName>
        <fullName evidence="1">Uncharacterized protein</fullName>
    </submittedName>
</protein>
<reference evidence="1" key="1">
    <citation type="submission" date="2024-02" db="EMBL/GenBank/DDBJ databases">
        <title>Genome sequences of strain Gemmobacter sp. JM10B15.</title>
        <authorList>
            <person name="Zhang M."/>
        </authorList>
    </citation>
    <scope>NUCLEOTIDE SEQUENCE</scope>
    <source>
        <strain evidence="1">JM10B15</strain>
    </source>
</reference>
<dbReference type="RefSeq" id="WP_335424410.1">
    <property type="nucleotide sequence ID" value="NZ_JBALHR010000009.1"/>
</dbReference>
<name>A0ABU8BXI0_9RHOB</name>
<proteinExistence type="predicted"/>
<evidence type="ECO:0000313" key="1">
    <source>
        <dbReference type="EMBL" id="MEH7829408.1"/>
    </source>
</evidence>
<dbReference type="EMBL" id="JBALHR010000009">
    <property type="protein sequence ID" value="MEH7829408.1"/>
    <property type="molecule type" value="Genomic_DNA"/>
</dbReference>
<dbReference type="Proteomes" id="UP001431963">
    <property type="component" value="Unassembled WGS sequence"/>
</dbReference>